<dbReference type="InterPro" id="IPR001331">
    <property type="entry name" value="GDS_CDC24_CS"/>
</dbReference>
<feature type="compositionally biased region" description="Basic residues" evidence="1">
    <location>
        <begin position="92"/>
        <end position="101"/>
    </location>
</feature>
<dbReference type="GO" id="GO:0005737">
    <property type="term" value="C:cytoplasm"/>
    <property type="evidence" value="ECO:0007669"/>
    <property type="project" value="TreeGrafter"/>
</dbReference>
<dbReference type="InterPro" id="IPR051092">
    <property type="entry name" value="FYVE_RhoGEF_PH"/>
</dbReference>
<evidence type="ECO:0000313" key="3">
    <source>
        <dbReference type="EMBL" id="ORE10859.1"/>
    </source>
</evidence>
<feature type="domain" description="DH" evidence="2">
    <location>
        <begin position="378"/>
        <end position="582"/>
    </location>
</feature>
<feature type="region of interest" description="Disordered" evidence="1">
    <location>
        <begin position="159"/>
        <end position="199"/>
    </location>
</feature>
<protein>
    <submittedName>
        <fullName evidence="3">Dbl homology domain-containing protein</fullName>
    </submittedName>
</protein>
<organism evidence="3">
    <name type="scientific">Rhizopus microsporus var. microsporus</name>
    <dbReference type="NCBI Taxonomy" id="86635"/>
    <lineage>
        <taxon>Eukaryota</taxon>
        <taxon>Fungi</taxon>
        <taxon>Fungi incertae sedis</taxon>
        <taxon>Mucoromycota</taxon>
        <taxon>Mucoromycotina</taxon>
        <taxon>Mucoromycetes</taxon>
        <taxon>Mucorales</taxon>
        <taxon>Mucorineae</taxon>
        <taxon>Rhizopodaceae</taxon>
        <taxon>Rhizopus</taxon>
    </lineage>
</organism>
<dbReference type="EMBL" id="KV921861">
    <property type="protein sequence ID" value="ORE10859.1"/>
    <property type="molecule type" value="Genomic_DNA"/>
</dbReference>
<dbReference type="Proteomes" id="UP000242414">
    <property type="component" value="Unassembled WGS sequence"/>
</dbReference>
<dbReference type="Pfam" id="PF00621">
    <property type="entry name" value="RhoGEF"/>
    <property type="match status" value="1"/>
</dbReference>
<accession>A0A1X0RFS2</accession>
<dbReference type="PANTHER" id="PTHR12673:SF159">
    <property type="entry name" value="LD03170P"/>
    <property type="match status" value="1"/>
</dbReference>
<dbReference type="InterPro" id="IPR035899">
    <property type="entry name" value="DBL_dom_sf"/>
</dbReference>
<dbReference type="Gene3D" id="1.20.900.10">
    <property type="entry name" value="Dbl homology (DH) domain"/>
    <property type="match status" value="1"/>
</dbReference>
<dbReference type="PROSITE" id="PS00741">
    <property type="entry name" value="DH_1"/>
    <property type="match status" value="1"/>
</dbReference>
<proteinExistence type="predicted"/>
<dbReference type="InterPro" id="IPR000219">
    <property type="entry name" value="DH_dom"/>
</dbReference>
<dbReference type="PANTHER" id="PTHR12673">
    <property type="entry name" value="FACIOGENITAL DYSPLASIA PROTEIN"/>
    <property type="match status" value="1"/>
</dbReference>
<feature type="region of interest" description="Disordered" evidence="1">
    <location>
        <begin position="49"/>
        <end position="101"/>
    </location>
</feature>
<dbReference type="SUPFAM" id="SSF48065">
    <property type="entry name" value="DBL homology domain (DH-domain)"/>
    <property type="match status" value="1"/>
</dbReference>
<dbReference type="AlphaFoldDB" id="A0A1X0RFS2"/>
<dbReference type="SMART" id="SM00325">
    <property type="entry name" value="RhoGEF"/>
    <property type="match status" value="1"/>
</dbReference>
<dbReference type="PROSITE" id="PS50010">
    <property type="entry name" value="DH_2"/>
    <property type="match status" value="1"/>
</dbReference>
<feature type="compositionally biased region" description="Low complexity" evidence="1">
    <location>
        <begin position="77"/>
        <end position="88"/>
    </location>
</feature>
<reference evidence="3" key="1">
    <citation type="journal article" date="2016" name="Proc. Natl. Acad. Sci. U.S.A.">
        <title>Lipid metabolic changes in an early divergent fungus govern the establishment of a mutualistic symbiosis with endobacteria.</title>
        <authorList>
            <person name="Lastovetsky O.A."/>
            <person name="Gaspar M.L."/>
            <person name="Mondo S.J."/>
            <person name="LaButti K.M."/>
            <person name="Sandor L."/>
            <person name="Grigoriev I.V."/>
            <person name="Henry S.A."/>
            <person name="Pawlowska T.E."/>
        </authorList>
    </citation>
    <scope>NUCLEOTIDE SEQUENCE [LARGE SCALE GENOMIC DNA]</scope>
    <source>
        <strain evidence="3">ATCC 52814</strain>
    </source>
</reference>
<dbReference type="VEuPathDB" id="FungiDB:BCV72DRAFT_136418"/>
<dbReference type="GO" id="GO:0035556">
    <property type="term" value="P:intracellular signal transduction"/>
    <property type="evidence" value="ECO:0007669"/>
    <property type="project" value="InterPro"/>
</dbReference>
<gene>
    <name evidence="3" type="ORF">BCV72DRAFT_136418</name>
</gene>
<dbReference type="GO" id="GO:0005085">
    <property type="term" value="F:guanyl-nucleotide exchange factor activity"/>
    <property type="evidence" value="ECO:0007669"/>
    <property type="project" value="InterPro"/>
</dbReference>
<name>A0A1X0RFS2_RHIZD</name>
<feature type="compositionally biased region" description="Polar residues" evidence="1">
    <location>
        <begin position="49"/>
        <end position="70"/>
    </location>
</feature>
<evidence type="ECO:0000256" key="1">
    <source>
        <dbReference type="SAM" id="MobiDB-lite"/>
    </source>
</evidence>
<sequence length="587" mass="67892">MNRSKSSNEPSRPVLSISTRNLSRRKRWSGLISAKEKIKSDLQRISSFGQTEEFVSSPESEYSVASQTQPAHRLKSSDTMTSQESSSTNGSAKKKFSFPHFRRHNDLTEKSTYVPEVPEPIMPPLIASSPDEVLSPPPWEAEDINRKRHSLSAAKLYSFTYHEEEEEEEEEELPDTEEDEEYHSDPELLNNNSNLSSISSDVTLHPASIGNRHSLRRRSSCPSYDAISLSSSSSTMVEKDILYVTEQHTRNMLLLKKNRPVDKKVTFKPCQKVIARAAEAAANGDTVSGPIFLPFCEETLKYTYIPNVFDPDTREPVLQFTNIKPREYQLRRKMNWKKEAKALMTWHDTLQILLNQPSAIHSRMQHMTPEKREKYQLTRKFILREFYTTEVNFWNQLYYTKIVFYDALVNAIGKESRYAQLNGADVFANLFDLMRFSAKLIHRLRHLQLDKRSTADSPKIIYPFDAMPPLVECCHGGQLGKILCDMSEDMVVFLRSAIDYKENRKLLQNKMYENYRQRLYSKKETSQFSMEDFLIIPIQRVARYGLLLADLIRHTDPNIPDYAYLIRAHRIITSLATAMNSVQKKSK</sequence>
<dbReference type="OrthoDB" id="660555at2759"/>
<feature type="compositionally biased region" description="Low complexity" evidence="1">
    <location>
        <begin position="188"/>
        <end position="199"/>
    </location>
</feature>
<evidence type="ECO:0000259" key="2">
    <source>
        <dbReference type="PROSITE" id="PS50010"/>
    </source>
</evidence>
<feature type="compositionally biased region" description="Acidic residues" evidence="1">
    <location>
        <begin position="163"/>
        <end position="182"/>
    </location>
</feature>